<dbReference type="RefSeq" id="WP_109088655.1">
    <property type="nucleotide sequence ID" value="NZ_QEXO01000002.1"/>
</dbReference>
<comment type="similarity">
    <text evidence="1">Belongs to the glycosyltransferase 2 family. WaaE/KdtX subfamily.</text>
</comment>
<evidence type="ECO:0000256" key="1">
    <source>
        <dbReference type="ARBA" id="ARBA00038494"/>
    </source>
</evidence>
<dbReference type="Proteomes" id="UP000245216">
    <property type="component" value="Unassembled WGS sequence"/>
</dbReference>
<dbReference type="AlphaFoldDB" id="A0A2U2BJT0"/>
<reference evidence="3 4" key="1">
    <citation type="submission" date="2018-05" db="EMBL/GenBank/DDBJ databases">
        <title>Genome Sequence of an Efficient Indole-Degrading Bacterium, Alcaligenes sp.YBY.</title>
        <authorList>
            <person name="Yang B."/>
        </authorList>
    </citation>
    <scope>NUCLEOTIDE SEQUENCE [LARGE SCALE GENOMIC DNA]</scope>
    <source>
        <strain evidence="3 4">YBY</strain>
    </source>
</reference>
<dbReference type="Gene3D" id="3.90.550.10">
    <property type="entry name" value="Spore Coat Polysaccharide Biosynthesis Protein SpsA, Chain A"/>
    <property type="match status" value="1"/>
</dbReference>
<comment type="caution">
    <text evidence="3">The sequence shown here is derived from an EMBL/GenBank/DDBJ whole genome shotgun (WGS) entry which is preliminary data.</text>
</comment>
<gene>
    <name evidence="3" type="ORF">DF183_05955</name>
</gene>
<dbReference type="CDD" id="cd02511">
    <property type="entry name" value="Beta4Glucosyltransferase"/>
    <property type="match status" value="1"/>
</dbReference>
<name>A0A2U2BJT0_ALCFA</name>
<dbReference type="STRING" id="511.UZ73_04920"/>
<dbReference type="EMBL" id="QEXO01000002">
    <property type="protein sequence ID" value="PWE14275.1"/>
    <property type="molecule type" value="Genomic_DNA"/>
</dbReference>
<dbReference type="PANTHER" id="PTHR43630">
    <property type="entry name" value="POLY-BETA-1,6-N-ACETYL-D-GLUCOSAMINE SYNTHASE"/>
    <property type="match status" value="1"/>
</dbReference>
<sequence length="268" mass="30104">MASSSTTEVEQRAVTGSGKRLSVILITKNEQAHIRACLESVAFADEIIVVDSGSTDQTVEIARSLGAKVTVTPDWPGFGPQKNRALDQATGEWVLSIDADERVTPELAQLIQQEMAQPRGMAYRIARLSEFAGRWMRHSGWWPDRVLRLFKRGTARFNDAKVHESVQTDHPVLILDGHFLHYPYASLEIFIDKINRYSSDAARQMQAKGKTTSLPGIAGHASWTFVRHYIVRRGFLDGPQGFILACMAASGSLFRYSKLWYYTRQKSD</sequence>
<reference evidence="3 4" key="2">
    <citation type="submission" date="2018-05" db="EMBL/GenBank/DDBJ databases">
        <authorList>
            <person name="Lanie J.A."/>
            <person name="Ng W.-L."/>
            <person name="Kazmierczak K.M."/>
            <person name="Andrzejewski T.M."/>
            <person name="Davidsen T.M."/>
            <person name="Wayne K.J."/>
            <person name="Tettelin H."/>
            <person name="Glass J.I."/>
            <person name="Rusch D."/>
            <person name="Podicherti R."/>
            <person name="Tsui H.-C.T."/>
            <person name="Winkler M.E."/>
        </authorList>
    </citation>
    <scope>NUCLEOTIDE SEQUENCE [LARGE SCALE GENOMIC DNA]</scope>
    <source>
        <strain evidence="3 4">YBY</strain>
    </source>
</reference>
<evidence type="ECO:0000313" key="3">
    <source>
        <dbReference type="EMBL" id="PWE14275.1"/>
    </source>
</evidence>
<proteinExistence type="inferred from homology"/>
<feature type="domain" description="Glycosyltransferase 2-like" evidence="2">
    <location>
        <begin position="22"/>
        <end position="145"/>
    </location>
</feature>
<dbReference type="SUPFAM" id="SSF53448">
    <property type="entry name" value="Nucleotide-diphospho-sugar transferases"/>
    <property type="match status" value="1"/>
</dbReference>
<organism evidence="3 4">
    <name type="scientific">Alcaligenes faecalis</name>
    <dbReference type="NCBI Taxonomy" id="511"/>
    <lineage>
        <taxon>Bacteria</taxon>
        <taxon>Pseudomonadati</taxon>
        <taxon>Pseudomonadota</taxon>
        <taxon>Betaproteobacteria</taxon>
        <taxon>Burkholderiales</taxon>
        <taxon>Alcaligenaceae</taxon>
        <taxon>Alcaligenes</taxon>
    </lineage>
</organism>
<protein>
    <submittedName>
        <fullName evidence="3">LPS biosynthesis protein</fullName>
    </submittedName>
</protein>
<dbReference type="InterPro" id="IPR029044">
    <property type="entry name" value="Nucleotide-diphossugar_trans"/>
</dbReference>
<accession>A0A2U2BJT0</accession>
<evidence type="ECO:0000259" key="2">
    <source>
        <dbReference type="Pfam" id="PF00535"/>
    </source>
</evidence>
<dbReference type="Pfam" id="PF00535">
    <property type="entry name" value="Glycos_transf_2"/>
    <property type="match status" value="1"/>
</dbReference>
<dbReference type="PANTHER" id="PTHR43630:SF2">
    <property type="entry name" value="GLYCOSYLTRANSFERASE"/>
    <property type="match status" value="1"/>
</dbReference>
<dbReference type="InterPro" id="IPR001173">
    <property type="entry name" value="Glyco_trans_2-like"/>
</dbReference>
<evidence type="ECO:0000313" key="4">
    <source>
        <dbReference type="Proteomes" id="UP000245216"/>
    </source>
</evidence>